<evidence type="ECO:0000256" key="4">
    <source>
        <dbReference type="ARBA" id="ARBA00023274"/>
    </source>
</evidence>
<evidence type="ECO:0000256" key="2">
    <source>
        <dbReference type="ARBA" id="ARBA00022490"/>
    </source>
</evidence>
<sequence length="99" mass="11161">MSKRSSSTVIWPIYLDSTKSRSKGRRIPRNIAVESPQVEEILEACKELSLNPSLEAGKKHPSAWGDKPGRVVIAKKGKKLQTLKEISAAIIRRRKLRKQ</sequence>
<dbReference type="AlphaFoldDB" id="A0A7C3J461"/>
<comment type="subunit">
    <text evidence="5">Part of the signal recognition particle protein translocation system, which is composed of SRP and FtsY. Archaeal SRP consists of a 7S RNA molecule of 300 nucleotides and two protein subunits: SRP54 and SRP19.</text>
</comment>
<accession>A0A7C3J461</accession>
<dbReference type="GO" id="GO:0006617">
    <property type="term" value="P:SRP-dependent cotranslational protein targeting to membrane, signal sequence recognition"/>
    <property type="evidence" value="ECO:0007669"/>
    <property type="project" value="TreeGrafter"/>
</dbReference>
<evidence type="ECO:0000256" key="5">
    <source>
        <dbReference type="HAMAP-Rule" id="MF_00305"/>
    </source>
</evidence>
<dbReference type="SUPFAM" id="SSF69695">
    <property type="entry name" value="SRP19"/>
    <property type="match status" value="1"/>
</dbReference>
<evidence type="ECO:0000256" key="3">
    <source>
        <dbReference type="ARBA" id="ARBA00023135"/>
    </source>
</evidence>
<dbReference type="GO" id="GO:0048500">
    <property type="term" value="C:signal recognition particle"/>
    <property type="evidence" value="ECO:0007669"/>
    <property type="project" value="UniProtKB-UniRule"/>
</dbReference>
<dbReference type="EMBL" id="DSTX01000012">
    <property type="protein sequence ID" value="HFK21056.1"/>
    <property type="molecule type" value="Genomic_DNA"/>
</dbReference>
<organism evidence="6">
    <name type="scientific">Candidatus Methanomethylicus mesodigestus</name>
    <dbReference type="NCBI Taxonomy" id="1867258"/>
    <lineage>
        <taxon>Archaea</taxon>
        <taxon>Thermoproteota</taxon>
        <taxon>Methanosuratincolia</taxon>
        <taxon>Candidatus Methanomethylicales</taxon>
        <taxon>Candidatus Methanomethylicaceae</taxon>
        <taxon>Candidatus Methanomethylicus</taxon>
    </lineage>
</organism>
<protein>
    <recommendedName>
        <fullName evidence="5">Signal recognition particle 19 kDa protein</fullName>
        <shortName evidence="5">SRP19</shortName>
    </recommendedName>
</protein>
<dbReference type="Pfam" id="PF01922">
    <property type="entry name" value="SRP19"/>
    <property type="match status" value="1"/>
</dbReference>
<keyword evidence="3 5" id="KW-0733">Signal recognition particle</keyword>
<dbReference type="InterPro" id="IPR036521">
    <property type="entry name" value="SRP19-like_sf"/>
</dbReference>
<dbReference type="InterPro" id="IPR002778">
    <property type="entry name" value="Signal_recog_particle_SRP19"/>
</dbReference>
<dbReference type="Gene3D" id="3.30.56.30">
    <property type="entry name" value="Signal recognition particle, SRP19-like subunit"/>
    <property type="match status" value="1"/>
</dbReference>
<comment type="caution">
    <text evidence="6">The sequence shown here is derived from an EMBL/GenBank/DDBJ whole genome shotgun (WGS) entry which is preliminary data.</text>
</comment>
<name>A0A7C3J461_9CREN</name>
<keyword evidence="4 5" id="KW-0687">Ribonucleoprotein</keyword>
<evidence type="ECO:0000256" key="1">
    <source>
        <dbReference type="ARBA" id="ARBA00004496"/>
    </source>
</evidence>
<evidence type="ECO:0000313" key="6">
    <source>
        <dbReference type="EMBL" id="HFK21056.1"/>
    </source>
</evidence>
<comment type="similarity">
    <text evidence="5">Belongs to the SRP19 family.</text>
</comment>
<comment type="function">
    <text evidence="5">Involved in targeting and insertion of nascent membrane proteins into the cytoplasmic membrane. Binds directly to 7S RNA and mediates binding of the 54 kDa subunit of the SRP.</text>
</comment>
<gene>
    <name evidence="5" type="primary">srp19</name>
    <name evidence="6" type="ORF">ENS19_07280</name>
</gene>
<keyword evidence="5" id="KW-0694">RNA-binding</keyword>
<proteinExistence type="inferred from homology"/>
<dbReference type="InterPro" id="IPR022938">
    <property type="entry name" value="SRP19_arc-type"/>
</dbReference>
<keyword evidence="2 5" id="KW-0963">Cytoplasm</keyword>
<reference evidence="6" key="1">
    <citation type="journal article" date="2020" name="mSystems">
        <title>Genome- and Community-Level Interaction Insights into Carbon Utilization and Element Cycling Functions of Hydrothermarchaeota in Hydrothermal Sediment.</title>
        <authorList>
            <person name="Zhou Z."/>
            <person name="Liu Y."/>
            <person name="Xu W."/>
            <person name="Pan J."/>
            <person name="Luo Z.H."/>
            <person name="Li M."/>
        </authorList>
    </citation>
    <scope>NUCLEOTIDE SEQUENCE [LARGE SCALE GENOMIC DNA]</scope>
    <source>
        <strain evidence="6">SpSt-468</strain>
    </source>
</reference>
<dbReference type="GO" id="GO:0008312">
    <property type="term" value="F:7S RNA binding"/>
    <property type="evidence" value="ECO:0007669"/>
    <property type="project" value="UniProtKB-UniRule"/>
</dbReference>
<dbReference type="HAMAP" id="MF_00305">
    <property type="entry name" value="SRP19"/>
    <property type="match status" value="1"/>
</dbReference>
<comment type="subcellular location">
    <subcellularLocation>
        <location evidence="1 5">Cytoplasm</location>
    </subcellularLocation>
</comment>
<dbReference type="PANTHER" id="PTHR17453">
    <property type="entry name" value="SIGNAL RECOGNITION PARTICLE 19 KD PROTEIN"/>
    <property type="match status" value="1"/>
</dbReference>
<dbReference type="PANTHER" id="PTHR17453:SF0">
    <property type="entry name" value="SIGNAL RECOGNITION PARTICLE 19 KDA PROTEIN"/>
    <property type="match status" value="1"/>
</dbReference>